<evidence type="ECO:0000256" key="5">
    <source>
        <dbReference type="ARBA" id="ARBA00022723"/>
    </source>
</evidence>
<accession>A0A6N7ETN3</accession>
<dbReference type="InterPro" id="IPR000115">
    <property type="entry name" value="PRibGlycinamide_synth"/>
</dbReference>
<protein>
    <recommendedName>
        <fullName evidence="3 13">Phosphoribosylamine--glycine ligase</fullName>
        <ecNumber evidence="3 13">6.3.4.13</ecNumber>
    </recommendedName>
    <alternativeName>
        <fullName evidence="13">GARS</fullName>
    </alternativeName>
    <alternativeName>
        <fullName evidence="11 13">Glycinamide ribonucleotide synthetase</fullName>
    </alternativeName>
    <alternativeName>
        <fullName evidence="12 13">Phosphoribosylglycinamide synthetase</fullName>
    </alternativeName>
</protein>
<evidence type="ECO:0000313" key="16">
    <source>
        <dbReference type="EMBL" id="MPV86174.1"/>
    </source>
</evidence>
<keyword evidence="9" id="KW-0464">Manganese</keyword>
<dbReference type="InParanoid" id="A0A6N7ETN3"/>
<proteinExistence type="inferred from homology"/>
<evidence type="ECO:0000256" key="7">
    <source>
        <dbReference type="ARBA" id="ARBA00022755"/>
    </source>
</evidence>
<dbReference type="Pfam" id="PF02844">
    <property type="entry name" value="GARS_N"/>
    <property type="match status" value="1"/>
</dbReference>
<evidence type="ECO:0000256" key="14">
    <source>
        <dbReference type="PROSITE-ProRule" id="PRU00409"/>
    </source>
</evidence>
<dbReference type="InterPro" id="IPR013815">
    <property type="entry name" value="ATP_grasp_subdomain_1"/>
</dbReference>
<evidence type="ECO:0000256" key="6">
    <source>
        <dbReference type="ARBA" id="ARBA00022741"/>
    </source>
</evidence>
<dbReference type="GO" id="GO:0004637">
    <property type="term" value="F:phosphoribosylamine-glycine ligase activity"/>
    <property type="evidence" value="ECO:0007669"/>
    <property type="project" value="UniProtKB-UniRule"/>
</dbReference>
<dbReference type="GO" id="GO:0006189">
    <property type="term" value="P:'de novo' IMP biosynthetic process"/>
    <property type="evidence" value="ECO:0007669"/>
    <property type="project" value="UniProtKB-UniRule"/>
</dbReference>
<dbReference type="SUPFAM" id="SSF56059">
    <property type="entry name" value="Glutathione synthetase ATP-binding domain-like"/>
    <property type="match status" value="1"/>
</dbReference>
<organism evidence="16 17">
    <name type="scientific">Ostreibacterium oceani</name>
    <dbReference type="NCBI Taxonomy" id="2654998"/>
    <lineage>
        <taxon>Bacteria</taxon>
        <taxon>Pseudomonadati</taxon>
        <taxon>Pseudomonadota</taxon>
        <taxon>Gammaproteobacteria</taxon>
        <taxon>Cardiobacteriales</taxon>
        <taxon>Ostreibacteriaceae</taxon>
        <taxon>Ostreibacterium</taxon>
    </lineage>
</organism>
<name>A0A6N7ETN3_9GAMM</name>
<evidence type="ECO:0000256" key="8">
    <source>
        <dbReference type="ARBA" id="ARBA00022840"/>
    </source>
</evidence>
<dbReference type="InterPro" id="IPR016185">
    <property type="entry name" value="PreATP-grasp_dom_sf"/>
</dbReference>
<keyword evidence="17" id="KW-1185">Reference proteome</keyword>
<dbReference type="InterPro" id="IPR020561">
    <property type="entry name" value="PRibGlycinamid_synth_ATP-grasp"/>
</dbReference>
<evidence type="ECO:0000256" key="10">
    <source>
        <dbReference type="ARBA" id="ARBA00038345"/>
    </source>
</evidence>
<dbReference type="InterPro" id="IPR020562">
    <property type="entry name" value="PRibGlycinamide_synth_N"/>
</dbReference>
<dbReference type="FunCoup" id="A0A6N7ETN3">
    <property type="interactions" value="342"/>
</dbReference>
<comment type="cofactor">
    <cofactor evidence="1">
        <name>Mn(2+)</name>
        <dbReference type="ChEBI" id="CHEBI:29035"/>
    </cofactor>
</comment>
<dbReference type="Gene3D" id="3.40.50.20">
    <property type="match status" value="1"/>
</dbReference>
<evidence type="ECO:0000256" key="1">
    <source>
        <dbReference type="ARBA" id="ARBA00001936"/>
    </source>
</evidence>
<evidence type="ECO:0000256" key="3">
    <source>
        <dbReference type="ARBA" id="ARBA00013255"/>
    </source>
</evidence>
<dbReference type="FunFam" id="3.40.50.20:FF:000006">
    <property type="entry name" value="Phosphoribosylamine--glycine ligase, chloroplastic"/>
    <property type="match status" value="1"/>
</dbReference>
<feature type="domain" description="ATP-grasp" evidence="15">
    <location>
        <begin position="107"/>
        <end position="313"/>
    </location>
</feature>
<reference evidence="16 17" key="1">
    <citation type="submission" date="2019-10" db="EMBL/GenBank/DDBJ databases">
        <title>Cardiobacteriales fam. a chemoheterotrophic member of the order Cardiobacteriales, and proposal of Cardiobacteriales fam. nov.</title>
        <authorList>
            <person name="Wang C."/>
        </authorList>
    </citation>
    <scope>NUCLEOTIDE SEQUENCE [LARGE SCALE GENOMIC DNA]</scope>
    <source>
        <strain evidence="16 17">ML27</strain>
    </source>
</reference>
<dbReference type="Pfam" id="PF01071">
    <property type="entry name" value="GARS_A"/>
    <property type="match status" value="1"/>
</dbReference>
<dbReference type="GO" id="GO:0009113">
    <property type="term" value="P:purine nucleobase biosynthetic process"/>
    <property type="evidence" value="ECO:0007669"/>
    <property type="project" value="InterPro"/>
</dbReference>
<comment type="pathway">
    <text evidence="2 13">Purine metabolism; IMP biosynthesis via de novo pathway; N(1)-(5-phospho-D-ribosyl)glycinamide from 5-phospho-alpha-D-ribose 1-diphosphate: step 2/2.</text>
</comment>
<dbReference type="GO" id="GO:0005524">
    <property type="term" value="F:ATP binding"/>
    <property type="evidence" value="ECO:0007669"/>
    <property type="project" value="UniProtKB-UniRule"/>
</dbReference>
<dbReference type="InterPro" id="IPR037123">
    <property type="entry name" value="PRibGlycinamide_synth_C_sf"/>
</dbReference>
<evidence type="ECO:0000256" key="12">
    <source>
        <dbReference type="ARBA" id="ARBA00042864"/>
    </source>
</evidence>
<dbReference type="Gene3D" id="3.30.470.20">
    <property type="entry name" value="ATP-grasp fold, B domain"/>
    <property type="match status" value="1"/>
</dbReference>
<dbReference type="InterPro" id="IPR011054">
    <property type="entry name" value="Rudment_hybrid_motif"/>
</dbReference>
<evidence type="ECO:0000256" key="4">
    <source>
        <dbReference type="ARBA" id="ARBA00022598"/>
    </source>
</evidence>
<dbReference type="PROSITE" id="PS50975">
    <property type="entry name" value="ATP_GRASP"/>
    <property type="match status" value="1"/>
</dbReference>
<evidence type="ECO:0000256" key="13">
    <source>
        <dbReference type="HAMAP-Rule" id="MF_00138"/>
    </source>
</evidence>
<keyword evidence="8 14" id="KW-0067">ATP-binding</keyword>
<dbReference type="PANTHER" id="PTHR43472">
    <property type="entry name" value="PHOSPHORIBOSYLAMINE--GLYCINE LIGASE"/>
    <property type="match status" value="1"/>
</dbReference>
<evidence type="ECO:0000256" key="9">
    <source>
        <dbReference type="ARBA" id="ARBA00023211"/>
    </source>
</evidence>
<dbReference type="Pfam" id="PF02843">
    <property type="entry name" value="GARS_C"/>
    <property type="match status" value="1"/>
</dbReference>
<sequence>MKILIIGAGGREHALAWKFAQETKVNHIYVAPGNAGTATEAKCENIALTAPDELKQFALDAQVDLTIVGSEALLAEGIVDDFQAAGLAILGPHQRAAALESSKAFAKTFMQKYGVKTADYQVFTDAVSARAYLQAADYPIVLKADGLAAGKGVIIAEDKAMALAAVDAIMTEKIFNDAGDKLVIEQFIQGVEASLLCFTDGRTILPLKSAKDHKKIGEGETGLNTGGMGVICPNPYVTDDVYSAFVSDILAPTLSGLQTEQIEFSGVIFFGLMINADGVYLLEYNMRMGDPETQAVLPLLNTPLTDLIQAALDKQLDTMTLDWQSGATCCVVAAANGYPESYRKGDVITGLNGLDAQSHAFIAGAEKRGAEIVTSGGRVLNILSRGDSLSDARRLAYENLQKIHFDGMVYRQDIGDLAGMTDLADMTDAK</sequence>
<evidence type="ECO:0000256" key="11">
    <source>
        <dbReference type="ARBA" id="ARBA00042242"/>
    </source>
</evidence>
<dbReference type="EMBL" id="WHNW01000004">
    <property type="protein sequence ID" value="MPV86174.1"/>
    <property type="molecule type" value="Genomic_DNA"/>
</dbReference>
<comment type="caution">
    <text evidence="16">The sequence shown here is derived from an EMBL/GenBank/DDBJ whole genome shotgun (WGS) entry which is preliminary data.</text>
</comment>
<dbReference type="SUPFAM" id="SSF52440">
    <property type="entry name" value="PreATP-grasp domain"/>
    <property type="match status" value="1"/>
</dbReference>
<dbReference type="GO" id="GO:0046872">
    <property type="term" value="F:metal ion binding"/>
    <property type="evidence" value="ECO:0007669"/>
    <property type="project" value="UniProtKB-KW"/>
</dbReference>
<dbReference type="Proteomes" id="UP000471298">
    <property type="component" value="Unassembled WGS sequence"/>
</dbReference>
<dbReference type="AlphaFoldDB" id="A0A6N7ETN3"/>
<dbReference type="NCBIfam" id="TIGR00877">
    <property type="entry name" value="purD"/>
    <property type="match status" value="1"/>
</dbReference>
<dbReference type="Gene3D" id="3.90.600.10">
    <property type="entry name" value="Phosphoribosylglycinamide synthetase, C-terminal domain"/>
    <property type="match status" value="1"/>
</dbReference>
<comment type="similarity">
    <text evidence="10 13">Belongs to the GARS family.</text>
</comment>
<dbReference type="EC" id="6.3.4.13" evidence="3 13"/>
<dbReference type="SMART" id="SM01209">
    <property type="entry name" value="GARS_A"/>
    <property type="match status" value="1"/>
</dbReference>
<dbReference type="InterPro" id="IPR011761">
    <property type="entry name" value="ATP-grasp"/>
</dbReference>
<dbReference type="UniPathway" id="UPA00074">
    <property type="reaction ID" value="UER00125"/>
</dbReference>
<gene>
    <name evidence="13 16" type="primary">purD</name>
    <name evidence="16" type="ORF">GCU85_05450</name>
</gene>
<keyword evidence="6 14" id="KW-0547">Nucleotide-binding</keyword>
<dbReference type="SUPFAM" id="SSF51246">
    <property type="entry name" value="Rudiment single hybrid motif"/>
    <property type="match status" value="1"/>
</dbReference>
<dbReference type="Gene3D" id="3.30.1490.20">
    <property type="entry name" value="ATP-grasp fold, A domain"/>
    <property type="match status" value="1"/>
</dbReference>
<dbReference type="PANTHER" id="PTHR43472:SF1">
    <property type="entry name" value="PHOSPHORIBOSYLAMINE--GLYCINE LIGASE, CHLOROPLASTIC"/>
    <property type="match status" value="1"/>
</dbReference>
<keyword evidence="7 13" id="KW-0658">Purine biosynthesis</keyword>
<keyword evidence="5" id="KW-0479">Metal-binding</keyword>
<comment type="catalytic activity">
    <reaction evidence="13">
        <text>5-phospho-beta-D-ribosylamine + glycine + ATP = N(1)-(5-phospho-beta-D-ribosyl)glycinamide + ADP + phosphate + H(+)</text>
        <dbReference type="Rhea" id="RHEA:17453"/>
        <dbReference type="ChEBI" id="CHEBI:15378"/>
        <dbReference type="ChEBI" id="CHEBI:30616"/>
        <dbReference type="ChEBI" id="CHEBI:43474"/>
        <dbReference type="ChEBI" id="CHEBI:57305"/>
        <dbReference type="ChEBI" id="CHEBI:58681"/>
        <dbReference type="ChEBI" id="CHEBI:143788"/>
        <dbReference type="ChEBI" id="CHEBI:456216"/>
        <dbReference type="EC" id="6.3.4.13"/>
    </reaction>
</comment>
<dbReference type="RefSeq" id="WP_152810158.1">
    <property type="nucleotide sequence ID" value="NZ_WHNW01000004.1"/>
</dbReference>
<evidence type="ECO:0000313" key="17">
    <source>
        <dbReference type="Proteomes" id="UP000471298"/>
    </source>
</evidence>
<evidence type="ECO:0000259" key="15">
    <source>
        <dbReference type="PROSITE" id="PS50975"/>
    </source>
</evidence>
<dbReference type="HAMAP" id="MF_00138">
    <property type="entry name" value="GARS"/>
    <property type="match status" value="1"/>
</dbReference>
<dbReference type="SMART" id="SM01210">
    <property type="entry name" value="GARS_C"/>
    <property type="match status" value="1"/>
</dbReference>
<evidence type="ECO:0000256" key="2">
    <source>
        <dbReference type="ARBA" id="ARBA00005174"/>
    </source>
</evidence>
<keyword evidence="4 13" id="KW-0436">Ligase</keyword>
<dbReference type="InterPro" id="IPR020560">
    <property type="entry name" value="PRibGlycinamide_synth_C-dom"/>
</dbReference>